<keyword evidence="3" id="KW-1185">Reference proteome</keyword>
<accession>A0A4Y1ZVB6</accession>
<protein>
    <recommendedName>
        <fullName evidence="4">Tc1-like transposase DDE domain-containing protein</fullName>
    </recommendedName>
</protein>
<comment type="caution">
    <text evidence="1">The sequence shown here is derived from an EMBL/GenBank/DDBJ whole genome shotgun (WGS) entry which is preliminary data.</text>
</comment>
<evidence type="ECO:0000313" key="2">
    <source>
        <dbReference type="EMBL" id="GBL69642.1"/>
    </source>
</evidence>
<evidence type="ECO:0000313" key="3">
    <source>
        <dbReference type="Proteomes" id="UP000499080"/>
    </source>
</evidence>
<dbReference type="EMBL" id="BGPR01078271">
    <property type="protein sequence ID" value="GBL69556.1"/>
    <property type="molecule type" value="Genomic_DNA"/>
</dbReference>
<dbReference type="AlphaFoldDB" id="A0A4Y1ZVB6"/>
<evidence type="ECO:0008006" key="4">
    <source>
        <dbReference type="Google" id="ProtNLM"/>
    </source>
</evidence>
<dbReference type="EMBL" id="BGPR01078283">
    <property type="protein sequence ID" value="GBL69642.1"/>
    <property type="molecule type" value="Genomic_DNA"/>
</dbReference>
<organism evidence="1 3">
    <name type="scientific">Araneus ventricosus</name>
    <name type="common">Orbweaver spider</name>
    <name type="synonym">Epeira ventricosa</name>
    <dbReference type="NCBI Taxonomy" id="182803"/>
    <lineage>
        <taxon>Eukaryota</taxon>
        <taxon>Metazoa</taxon>
        <taxon>Ecdysozoa</taxon>
        <taxon>Arthropoda</taxon>
        <taxon>Chelicerata</taxon>
        <taxon>Arachnida</taxon>
        <taxon>Araneae</taxon>
        <taxon>Araneomorphae</taxon>
        <taxon>Entelegynae</taxon>
        <taxon>Araneoidea</taxon>
        <taxon>Araneidae</taxon>
        <taxon>Araneus</taxon>
    </lineage>
</organism>
<dbReference type="Gene3D" id="3.30.420.10">
    <property type="entry name" value="Ribonuclease H-like superfamily/Ribonuclease H"/>
    <property type="match status" value="1"/>
</dbReference>
<sequence>MKSFKRRFFHPLFLTKWEVSETRRQPGSLRDPNTFYEPPLGIVPHIQGTFRKDHQCGTLTKLKSAILRMRPGLLSRGALFLDDNARPNTVRDTKEHIRRLGWERLDDPAYSPALAL</sequence>
<dbReference type="GO" id="GO:0003676">
    <property type="term" value="F:nucleic acid binding"/>
    <property type="evidence" value="ECO:0007669"/>
    <property type="project" value="InterPro"/>
</dbReference>
<dbReference type="OrthoDB" id="6437521at2759"/>
<name>A0A4Y1ZVB6_ARAVE</name>
<proteinExistence type="predicted"/>
<dbReference type="Proteomes" id="UP000499080">
    <property type="component" value="Unassembled WGS sequence"/>
</dbReference>
<reference evidence="1 3" key="1">
    <citation type="journal article" date="2019" name="Sci. Rep.">
        <title>Orb-weaving spider Araneus ventricosus genome elucidates the spidroin gene catalogue.</title>
        <authorList>
            <person name="Kono N."/>
            <person name="Nakamura H."/>
            <person name="Ohtoshi R."/>
            <person name="Moran D.A.P."/>
            <person name="Shinohara A."/>
            <person name="Yoshida Y."/>
            <person name="Fujiwara M."/>
            <person name="Mori M."/>
            <person name="Tomita M."/>
            <person name="Arakawa K."/>
        </authorList>
    </citation>
    <scope>NUCLEOTIDE SEQUENCE [LARGE SCALE GENOMIC DNA]</scope>
</reference>
<evidence type="ECO:0000313" key="1">
    <source>
        <dbReference type="EMBL" id="GBL69556.1"/>
    </source>
</evidence>
<dbReference type="InterPro" id="IPR036397">
    <property type="entry name" value="RNaseH_sf"/>
</dbReference>
<gene>
    <name evidence="2" type="ORF">AVEN_154378_1</name>
    <name evidence="1" type="ORF">AVEN_251443_1</name>
</gene>